<feature type="compositionally biased region" description="Basic and acidic residues" evidence="1">
    <location>
        <begin position="1"/>
        <end position="12"/>
    </location>
</feature>
<feature type="compositionally biased region" description="Low complexity" evidence="1">
    <location>
        <begin position="211"/>
        <end position="232"/>
    </location>
</feature>
<feature type="region of interest" description="Disordered" evidence="1">
    <location>
        <begin position="68"/>
        <end position="113"/>
    </location>
</feature>
<feature type="region of interest" description="Disordered" evidence="1">
    <location>
        <begin position="158"/>
        <end position="263"/>
    </location>
</feature>
<feature type="compositionally biased region" description="Basic and acidic residues" evidence="1">
    <location>
        <begin position="31"/>
        <end position="41"/>
    </location>
</feature>
<name>A0A0L6V3U8_9BASI</name>
<organism evidence="2 3">
    <name type="scientific">Puccinia sorghi</name>
    <dbReference type="NCBI Taxonomy" id="27349"/>
    <lineage>
        <taxon>Eukaryota</taxon>
        <taxon>Fungi</taxon>
        <taxon>Dikarya</taxon>
        <taxon>Basidiomycota</taxon>
        <taxon>Pucciniomycotina</taxon>
        <taxon>Pucciniomycetes</taxon>
        <taxon>Pucciniales</taxon>
        <taxon>Pucciniaceae</taxon>
        <taxon>Puccinia</taxon>
    </lineage>
</organism>
<sequence length="263" mass="28649">MHTTVDRIHVEDLPQNDSPSEPSIPSPPQDRNFDEDLDHSVDIGGHSNDSLSLFRSYSMPLHISSAASEHMCPLDQAQNPNEDEEDEDYDELLTTPNSQLQLTGSSRHSSYQSAGQRLLSCSLPPSLAGRRDRPFGHENPLHELLQLTQPMREGVISREKLLPSSRMKQVGVGGRGRRGVSSQRSGSPSVGNPPPSSEWTSPTKFDQALWSPPSSSSPLFSTNISLSSSTGSANPIVVNQPLAHPTPLVRPTPIAAWQKPQNS</sequence>
<dbReference type="Proteomes" id="UP000037035">
    <property type="component" value="Unassembled WGS sequence"/>
</dbReference>
<dbReference type="VEuPathDB" id="FungiDB:VP01_2674g1"/>
<feature type="compositionally biased region" description="Low complexity" evidence="1">
    <location>
        <begin position="179"/>
        <end position="190"/>
    </location>
</feature>
<reference evidence="2 3" key="1">
    <citation type="submission" date="2015-08" db="EMBL/GenBank/DDBJ databases">
        <title>Next Generation Sequencing and Analysis of the Genome of Puccinia sorghi L Schw, the Causal Agent of Maize Common Rust.</title>
        <authorList>
            <person name="Rochi L."/>
            <person name="Burguener G."/>
            <person name="Darino M."/>
            <person name="Turjanski A."/>
            <person name="Kreff E."/>
            <person name="Dieguez M.J."/>
            <person name="Sacco F."/>
        </authorList>
    </citation>
    <scope>NUCLEOTIDE SEQUENCE [LARGE SCALE GENOMIC DNA]</scope>
    <source>
        <strain evidence="2 3">RO10H11247</strain>
    </source>
</reference>
<dbReference type="AlphaFoldDB" id="A0A0L6V3U8"/>
<evidence type="ECO:0000256" key="1">
    <source>
        <dbReference type="SAM" id="MobiDB-lite"/>
    </source>
</evidence>
<feature type="compositionally biased region" description="Acidic residues" evidence="1">
    <location>
        <begin position="81"/>
        <end position="91"/>
    </location>
</feature>
<keyword evidence="3" id="KW-1185">Reference proteome</keyword>
<comment type="caution">
    <text evidence="2">The sequence shown here is derived from an EMBL/GenBank/DDBJ whole genome shotgun (WGS) entry which is preliminary data.</text>
</comment>
<dbReference type="EMBL" id="LAVV01007584">
    <property type="protein sequence ID" value="KNZ55448.1"/>
    <property type="molecule type" value="Genomic_DNA"/>
</dbReference>
<gene>
    <name evidence="2" type="ORF">VP01_2674g1</name>
</gene>
<feature type="region of interest" description="Disordered" evidence="1">
    <location>
        <begin position="1"/>
        <end position="51"/>
    </location>
</feature>
<evidence type="ECO:0000313" key="2">
    <source>
        <dbReference type="EMBL" id="KNZ55448.1"/>
    </source>
</evidence>
<proteinExistence type="predicted"/>
<evidence type="ECO:0000313" key="3">
    <source>
        <dbReference type="Proteomes" id="UP000037035"/>
    </source>
</evidence>
<feature type="compositionally biased region" description="Polar residues" evidence="1">
    <location>
        <begin position="94"/>
        <end position="113"/>
    </location>
</feature>
<dbReference type="OrthoDB" id="2507408at2759"/>
<accession>A0A0L6V3U8</accession>
<protein>
    <submittedName>
        <fullName evidence="2">Uncharacterized protein</fullName>
    </submittedName>
</protein>